<comment type="caution">
    <text evidence="2">The sequence shown here is derived from an EMBL/GenBank/DDBJ whole genome shotgun (WGS) entry which is preliminary data.</text>
</comment>
<dbReference type="RefSeq" id="WP_239362961.1">
    <property type="nucleotide sequence ID" value="NZ_JAKREW010000004.1"/>
</dbReference>
<protein>
    <recommendedName>
        <fullName evidence="4">Flagellar FliJ protein</fullName>
    </recommendedName>
</protein>
<keyword evidence="3" id="KW-1185">Reference proteome</keyword>
<evidence type="ECO:0000256" key="1">
    <source>
        <dbReference type="SAM" id="MobiDB-lite"/>
    </source>
</evidence>
<organism evidence="2 3">
    <name type="scientific">Mesorhizobium retamae</name>
    <dbReference type="NCBI Taxonomy" id="2912854"/>
    <lineage>
        <taxon>Bacteria</taxon>
        <taxon>Pseudomonadati</taxon>
        <taxon>Pseudomonadota</taxon>
        <taxon>Alphaproteobacteria</taxon>
        <taxon>Hyphomicrobiales</taxon>
        <taxon>Phyllobacteriaceae</taxon>
        <taxon>Mesorhizobium</taxon>
    </lineage>
</organism>
<gene>
    <name evidence="2" type="ORF">L4923_06635</name>
</gene>
<evidence type="ECO:0008006" key="4">
    <source>
        <dbReference type="Google" id="ProtNLM"/>
    </source>
</evidence>
<evidence type="ECO:0000313" key="3">
    <source>
        <dbReference type="Proteomes" id="UP001201701"/>
    </source>
</evidence>
<proteinExistence type="predicted"/>
<dbReference type="EMBL" id="JAKREW010000004">
    <property type="protein sequence ID" value="MCG7504697.1"/>
    <property type="molecule type" value="Genomic_DNA"/>
</dbReference>
<feature type="region of interest" description="Disordered" evidence="1">
    <location>
        <begin position="102"/>
        <end position="128"/>
    </location>
</feature>
<reference evidence="2 3" key="1">
    <citation type="submission" date="2022-02" db="EMBL/GenBank/DDBJ databases">
        <title>Draft genome sequence of Mezorhizobium retamae strain IRAMC:0171 isolated from Retama raetam nodules.</title>
        <authorList>
            <person name="Bengaied R."/>
            <person name="Sbissi I."/>
            <person name="Huber K."/>
            <person name="Ghodbane F."/>
            <person name="Nouioui I."/>
            <person name="Tarhouni M."/>
            <person name="Gtari M."/>
        </authorList>
    </citation>
    <scope>NUCLEOTIDE SEQUENCE [LARGE SCALE GENOMIC DNA]</scope>
    <source>
        <strain evidence="2 3">IRAMC:0171</strain>
    </source>
</reference>
<dbReference type="Proteomes" id="UP001201701">
    <property type="component" value="Unassembled WGS sequence"/>
</dbReference>
<sequence length="128" mass="14640">MSTRKDRLKKLVEVQEQLKALHEMRRAGFLAKAVAAGQEAADIAARFDAPDSLSTLFPEIYQQRIAAALAERDRNLEAARLETGNLATATARTNMVERAYRDARREHERQRSDRERLELIEQKFGSEK</sequence>
<accession>A0ABS9QBA2</accession>
<name>A0ABS9QBA2_9HYPH</name>
<evidence type="ECO:0000313" key="2">
    <source>
        <dbReference type="EMBL" id="MCG7504697.1"/>
    </source>
</evidence>